<dbReference type="InterPro" id="IPR001278">
    <property type="entry name" value="Arg-tRNA-ligase"/>
</dbReference>
<proteinExistence type="inferred from homology"/>
<evidence type="ECO:0000313" key="15">
    <source>
        <dbReference type="EMBL" id="CAA9261377.1"/>
    </source>
</evidence>
<dbReference type="SMART" id="SM00836">
    <property type="entry name" value="DALR_1"/>
    <property type="match status" value="1"/>
</dbReference>
<dbReference type="NCBIfam" id="TIGR00456">
    <property type="entry name" value="argS"/>
    <property type="match status" value="1"/>
</dbReference>
<dbReference type="GO" id="GO:0005737">
    <property type="term" value="C:cytoplasm"/>
    <property type="evidence" value="ECO:0007669"/>
    <property type="project" value="UniProtKB-SubCell"/>
</dbReference>
<evidence type="ECO:0000259" key="13">
    <source>
        <dbReference type="SMART" id="SM00836"/>
    </source>
</evidence>
<dbReference type="Pfam" id="PF03485">
    <property type="entry name" value="Arg_tRNA_synt_N"/>
    <property type="match status" value="1"/>
</dbReference>
<dbReference type="InterPro" id="IPR001412">
    <property type="entry name" value="aa-tRNA-synth_I_CS"/>
</dbReference>
<dbReference type="HAMAP" id="MF_00123">
    <property type="entry name" value="Arg_tRNA_synth"/>
    <property type="match status" value="1"/>
</dbReference>
<dbReference type="SUPFAM" id="SSF52374">
    <property type="entry name" value="Nucleotidylyl transferase"/>
    <property type="match status" value="1"/>
</dbReference>
<dbReference type="FunFam" id="3.40.50.620:FF:000030">
    <property type="entry name" value="Arginine--tRNA ligase"/>
    <property type="match status" value="1"/>
</dbReference>
<evidence type="ECO:0000256" key="7">
    <source>
        <dbReference type="ARBA" id="ARBA00022840"/>
    </source>
</evidence>
<evidence type="ECO:0000256" key="2">
    <source>
        <dbReference type="ARBA" id="ARBA00005594"/>
    </source>
</evidence>
<dbReference type="CDD" id="cd00671">
    <property type="entry name" value="ArgRS_core"/>
    <property type="match status" value="1"/>
</dbReference>
<evidence type="ECO:0000256" key="9">
    <source>
        <dbReference type="ARBA" id="ARBA00023146"/>
    </source>
</evidence>
<dbReference type="SMART" id="SM01016">
    <property type="entry name" value="Arg_tRNA_synt_N"/>
    <property type="match status" value="1"/>
</dbReference>
<dbReference type="SUPFAM" id="SSF55190">
    <property type="entry name" value="Arginyl-tRNA synthetase (ArgRS), N-terminal 'additional' domain"/>
    <property type="match status" value="1"/>
</dbReference>
<comment type="similarity">
    <text evidence="2 11 12">Belongs to the class-I aminoacyl-tRNA synthetase family.</text>
</comment>
<evidence type="ECO:0000256" key="11">
    <source>
        <dbReference type="HAMAP-Rule" id="MF_00123"/>
    </source>
</evidence>
<dbReference type="EMBL" id="CADCSY010000127">
    <property type="protein sequence ID" value="CAA9261377.1"/>
    <property type="molecule type" value="Genomic_DNA"/>
</dbReference>
<name>A0A6J4IVW0_9ACTN</name>
<dbReference type="PANTHER" id="PTHR11956:SF5">
    <property type="entry name" value="ARGININE--TRNA LIGASE, CYTOPLASMIC"/>
    <property type="match status" value="1"/>
</dbReference>
<keyword evidence="6 11" id="KW-0547">Nucleotide-binding</keyword>
<evidence type="ECO:0000256" key="4">
    <source>
        <dbReference type="ARBA" id="ARBA00022490"/>
    </source>
</evidence>
<keyword evidence="9 11" id="KW-0030">Aminoacyl-tRNA synthetase</keyword>
<comment type="subcellular location">
    <subcellularLocation>
        <location evidence="1 11">Cytoplasm</location>
    </subcellularLocation>
</comment>
<keyword evidence="5 11" id="KW-0436">Ligase</keyword>
<dbReference type="PRINTS" id="PR01038">
    <property type="entry name" value="TRNASYNTHARG"/>
</dbReference>
<evidence type="ECO:0000256" key="5">
    <source>
        <dbReference type="ARBA" id="ARBA00022598"/>
    </source>
</evidence>
<dbReference type="Gene3D" id="3.30.1360.70">
    <property type="entry name" value="Arginyl tRNA synthetase N-terminal domain"/>
    <property type="match status" value="1"/>
</dbReference>
<dbReference type="PROSITE" id="PS00178">
    <property type="entry name" value="AA_TRNA_LIGASE_I"/>
    <property type="match status" value="1"/>
</dbReference>
<accession>A0A6J4IVW0</accession>
<evidence type="ECO:0000256" key="6">
    <source>
        <dbReference type="ARBA" id="ARBA00022741"/>
    </source>
</evidence>
<dbReference type="InterPro" id="IPR035684">
    <property type="entry name" value="ArgRS_core"/>
</dbReference>
<reference evidence="15" key="1">
    <citation type="submission" date="2020-02" db="EMBL/GenBank/DDBJ databases">
        <authorList>
            <person name="Meier V. D."/>
        </authorList>
    </citation>
    <scope>NUCLEOTIDE SEQUENCE</scope>
    <source>
        <strain evidence="15">AVDCRST_MAG20</strain>
    </source>
</reference>
<protein>
    <recommendedName>
        <fullName evidence="11">Arginine--tRNA ligase</fullName>
        <ecNumber evidence="11">6.1.1.19</ecNumber>
    </recommendedName>
    <alternativeName>
        <fullName evidence="11">Arginyl-tRNA synthetase</fullName>
        <shortName evidence="11">ArgRS</shortName>
    </alternativeName>
</protein>
<keyword evidence="8 11" id="KW-0648">Protein biosynthesis</keyword>
<keyword evidence="4 11" id="KW-0963">Cytoplasm</keyword>
<dbReference type="Gene3D" id="3.40.50.620">
    <property type="entry name" value="HUPs"/>
    <property type="match status" value="1"/>
</dbReference>
<dbReference type="GO" id="GO:0006420">
    <property type="term" value="P:arginyl-tRNA aminoacylation"/>
    <property type="evidence" value="ECO:0007669"/>
    <property type="project" value="UniProtKB-UniRule"/>
</dbReference>
<feature type="short sequence motif" description="'HIGH' region" evidence="11">
    <location>
        <begin position="127"/>
        <end position="137"/>
    </location>
</feature>
<evidence type="ECO:0000256" key="3">
    <source>
        <dbReference type="ARBA" id="ARBA00011245"/>
    </source>
</evidence>
<dbReference type="FunFam" id="1.10.730.10:FF:000006">
    <property type="entry name" value="Arginyl-tRNA synthetase 2, mitochondrial"/>
    <property type="match status" value="1"/>
</dbReference>
<organism evidence="15">
    <name type="scientific">uncultured Acidimicrobiales bacterium</name>
    <dbReference type="NCBI Taxonomy" id="310071"/>
    <lineage>
        <taxon>Bacteria</taxon>
        <taxon>Bacillati</taxon>
        <taxon>Actinomycetota</taxon>
        <taxon>Acidimicrobiia</taxon>
        <taxon>Acidimicrobiales</taxon>
        <taxon>environmental samples</taxon>
    </lineage>
</organism>
<dbReference type="GO" id="GO:0004814">
    <property type="term" value="F:arginine-tRNA ligase activity"/>
    <property type="evidence" value="ECO:0007669"/>
    <property type="project" value="UniProtKB-UniRule"/>
</dbReference>
<feature type="domain" description="Arginyl tRNA synthetase N-terminal" evidence="14">
    <location>
        <begin position="7"/>
        <end position="91"/>
    </location>
</feature>
<dbReference type="InterPro" id="IPR009080">
    <property type="entry name" value="tRNAsynth_Ia_anticodon-bd"/>
</dbReference>
<gene>
    <name evidence="11" type="primary">argS</name>
    <name evidence="15" type="ORF">AVDCRST_MAG20-2724</name>
</gene>
<dbReference type="InterPro" id="IPR014729">
    <property type="entry name" value="Rossmann-like_a/b/a_fold"/>
</dbReference>
<evidence type="ECO:0000256" key="12">
    <source>
        <dbReference type="RuleBase" id="RU363038"/>
    </source>
</evidence>
<comment type="subunit">
    <text evidence="3 11">Monomer.</text>
</comment>
<dbReference type="Pfam" id="PF05746">
    <property type="entry name" value="DALR_1"/>
    <property type="match status" value="1"/>
</dbReference>
<feature type="domain" description="DALR anticodon binding" evidence="13">
    <location>
        <begin position="468"/>
        <end position="584"/>
    </location>
</feature>
<dbReference type="Pfam" id="PF00750">
    <property type="entry name" value="tRNA-synt_1d"/>
    <property type="match status" value="1"/>
</dbReference>
<dbReference type="AlphaFoldDB" id="A0A6J4IVW0"/>
<sequence length="584" mass="63527">MPPALLPLLGSRVAAAVSAAFGPDVAAPSPLVLPTKDPRHGDCTVAAPLALARTLRKAPLELAGRLAAALEVDDLCEAPEVVPPGFVNLRLRAEWLAEQVAVIAADDRAGVAPADVAQHVMVDYSGPNVAKEMHVGHLRSTVIGDCLADVFELLGHRVDRLNHLGDWGTQFGMLITHLADTAPEAMEPGAQADVGDLVAFYREAKARFDEDEAFAQRARARVVDLQSGEATARRAWSALVDRSKVENQVVYDLLGVSGLEDRGESFYQPMLAAVVADLDAAGLLVVDDGARCVFVEGFTNRDGERLPLIVQKADGGYNYNTSDLAAVRHRVGQGADRILYVIDGGQSQHMEMVFAVARMVGWLPDHVEATHVGFGLVLGEDGKRLRTRSGENVRLQELLEEAVDRARAFLEARADERREPLPDDAEEIARVVGIGAVVYADLSQNRQSNYTFSFDRMLSLKGNTAPYLQYAYARIRSILREAGWAEATPPDLQVVLTEPQEVDLARVLVTLPDVLDRVVTEHAPNHLAAHLFELSQAFNQLYEHCPVLKAEEPSRSTRLALCAATAKSLRLGLRLLGIEVVDRI</sequence>
<dbReference type="SUPFAM" id="SSF47323">
    <property type="entry name" value="Anticodon-binding domain of a subclass of class I aminoacyl-tRNA synthetases"/>
    <property type="match status" value="1"/>
</dbReference>
<dbReference type="InterPro" id="IPR005148">
    <property type="entry name" value="Arg-tRNA-synth_N"/>
</dbReference>
<comment type="catalytic activity">
    <reaction evidence="10 11">
        <text>tRNA(Arg) + L-arginine + ATP = L-arginyl-tRNA(Arg) + AMP + diphosphate</text>
        <dbReference type="Rhea" id="RHEA:20301"/>
        <dbReference type="Rhea" id="RHEA-COMP:9658"/>
        <dbReference type="Rhea" id="RHEA-COMP:9673"/>
        <dbReference type="ChEBI" id="CHEBI:30616"/>
        <dbReference type="ChEBI" id="CHEBI:32682"/>
        <dbReference type="ChEBI" id="CHEBI:33019"/>
        <dbReference type="ChEBI" id="CHEBI:78442"/>
        <dbReference type="ChEBI" id="CHEBI:78513"/>
        <dbReference type="ChEBI" id="CHEBI:456215"/>
        <dbReference type="EC" id="6.1.1.19"/>
    </reaction>
</comment>
<dbReference type="EC" id="6.1.1.19" evidence="11"/>
<dbReference type="InterPro" id="IPR036695">
    <property type="entry name" value="Arg-tRNA-synth_N_sf"/>
</dbReference>
<keyword evidence="7 11" id="KW-0067">ATP-binding</keyword>
<dbReference type="PANTHER" id="PTHR11956">
    <property type="entry name" value="ARGINYL-TRNA SYNTHETASE"/>
    <property type="match status" value="1"/>
</dbReference>
<evidence type="ECO:0000259" key="14">
    <source>
        <dbReference type="SMART" id="SM01016"/>
    </source>
</evidence>
<evidence type="ECO:0000256" key="8">
    <source>
        <dbReference type="ARBA" id="ARBA00022917"/>
    </source>
</evidence>
<dbReference type="GO" id="GO:0005524">
    <property type="term" value="F:ATP binding"/>
    <property type="evidence" value="ECO:0007669"/>
    <property type="project" value="UniProtKB-UniRule"/>
</dbReference>
<dbReference type="Gene3D" id="1.10.730.10">
    <property type="entry name" value="Isoleucyl-tRNA Synthetase, Domain 1"/>
    <property type="match status" value="1"/>
</dbReference>
<evidence type="ECO:0000256" key="10">
    <source>
        <dbReference type="ARBA" id="ARBA00049339"/>
    </source>
</evidence>
<evidence type="ECO:0000256" key="1">
    <source>
        <dbReference type="ARBA" id="ARBA00004496"/>
    </source>
</evidence>
<dbReference type="InterPro" id="IPR008909">
    <property type="entry name" value="DALR_anticod-bd"/>
</dbReference>